<dbReference type="GO" id="GO:0030897">
    <property type="term" value="C:HOPS complex"/>
    <property type="evidence" value="ECO:0007669"/>
    <property type="project" value="TreeGrafter"/>
</dbReference>
<proteinExistence type="predicted"/>
<dbReference type="SUPFAM" id="SSF50978">
    <property type="entry name" value="WD40 repeat-like"/>
    <property type="match status" value="1"/>
</dbReference>
<feature type="non-terminal residue" evidence="2">
    <location>
        <position position="1"/>
    </location>
</feature>
<protein>
    <recommendedName>
        <fullName evidence="1">Vacuolar protein sorting-associated protein 8 central domain-containing protein</fullName>
    </recommendedName>
</protein>
<dbReference type="GO" id="GO:0006623">
    <property type="term" value="P:protein targeting to vacuole"/>
    <property type="evidence" value="ECO:0007669"/>
    <property type="project" value="InterPro"/>
</dbReference>
<gene>
    <name evidence="2" type="ORF">TR117201</name>
</gene>
<dbReference type="InterPro" id="IPR025941">
    <property type="entry name" value="Vps8_central_dom"/>
</dbReference>
<dbReference type="Pfam" id="PF23410">
    <property type="entry name" value="Beta-prop_VPS8"/>
    <property type="match status" value="2"/>
</dbReference>
<dbReference type="InterPro" id="IPR045111">
    <property type="entry name" value="Vps41/Vps8"/>
</dbReference>
<reference evidence="2" key="1">
    <citation type="submission" date="2016-01" db="EMBL/GenBank/DDBJ databases">
        <title>Reference transcriptome for the parasite Schistocephalus solidus: insights into the molecular evolution of parasitism.</title>
        <authorList>
            <person name="Hebert F.O."/>
            <person name="Grambauer S."/>
            <person name="Barber I."/>
            <person name="Landry C.R."/>
            <person name="Aubin-Horth N."/>
        </authorList>
    </citation>
    <scope>NUCLEOTIDE SEQUENCE</scope>
</reference>
<dbReference type="GO" id="GO:0034058">
    <property type="term" value="P:endosomal vesicle fusion"/>
    <property type="evidence" value="ECO:0007669"/>
    <property type="project" value="TreeGrafter"/>
</dbReference>
<dbReference type="GO" id="GO:0005770">
    <property type="term" value="C:late endosome"/>
    <property type="evidence" value="ECO:0007669"/>
    <property type="project" value="TreeGrafter"/>
</dbReference>
<dbReference type="Pfam" id="PF12816">
    <property type="entry name" value="TPR_Vps8"/>
    <property type="match status" value="1"/>
</dbReference>
<sequence>KDRLTVLTSLVVCNGRNLKPACILMGFGNPASNPLMNASEEYASSYPRSVFSEESDLASDIEADLQELSIDDHSFNTSERLSVHSFASTFGSFSGSEELTGGVGIGGGSARTSLYLRTASLRNVFTQLMNFQVQSGCGSPSCVSFQCYLAVGTTNGYIFIFDRHQVLQLCLNTGFSKGSSAAENVGAGQGPITALSQNLSGSRLLASFSSGRIAMWQLPPPANTDTNTDAPALGDLQQAGNNDLLPSSFSSSSSSSATTRLSERVGLSGKIGTSSLLSAATLLRARRSSSALTITKKSSDPANSDLLRVVDDAHQIGQSVILCAFTTLPTVAVCVDSGGSVYQLSFRRGVFGRSTQSVCFFSGSHGEICAMEPLRPASTKVFLRGIHTSSSKNDPNVLASRLLYQSALVAMASFTKIIVVVLRPRLRVVSWHHLKGQPSCLPLLAWNWFSPEHSDGNTAFLIFGRSSTVYIAQLTVCLSSETPRMSIDSVEGQNTTGPHKAPVSLQHPIQFDVLRTINFDYRMISLQCLGTDHLAIVDSDEVLRLFEISTKTEVETKNISSVQMCYNSSSFKAVAIGGLVSEALASASERACTNSIAIASGQMVVLGRTGLFVYSLKDWNDRVNSLIGSGRTNEALKTCLRVLEAAPAGGKSSLCTCILEFLRYVFSSNEATSIPRFSANTIGLAVKLCVCLDQIDFLQTVLFPRLQADTTAMDSLLSNLCSLLLQLPPLYKDPNPSADTGSVALRHLSPDLVMELLKWCLSSHSPPSLSVSSLPSASSCLADADNLPRGRNLAEACLQRLAPTSLDIDLTVKFCSACGLYEGLSYIYCFILRDHATAFRWLTNILLHEPVESAERAPIMSSQAFSSKPVNQTEAVNSTLLFLRAIFAGEEFFGSPLPSELREDVQNEIFNLLLSPSLSSIDLSRGMLLNLQSLASPATATIGDAETSSASPTRLTVLLRLGAVDLVNMLTLILREAFFSPPVNQWLQRRRRLFYALASSLLESPDTSLDLLAPALYFLSQQLLLPENRVIAFDRQKLDILFERLCEVSKASRSASAASDGLCESLFQLHAAGLLMLSEDQLNRAQAAGLYDLCEKVYESRGNPVAVLACRISILQRSLQQPPVCGPLLAPDASVCVSRIFDFVNSCLFGEWAEASANHLTLLIDKVLGSVELLATCDALRCLILLMQCLGPSMRRILFALDAVFMSDSKSFINQFVTRRREVDSWKEEENDPYATLAPAGPHHPSTPILLNVFYELRSSLDSALDRDLALSGLSSVPGDVTLRLFFERFLTRSDPCVAEFFIVLLLAGGERERLRHFLATNEEYRADFVIELLDEESYPSELACVYEKIGDTQRASKLAQTDFLSHWTGLVACCSPSTVSEAEQQSTFSQAAASLRSSADRLFALSAHRCVARRDLENEAYWYAIIDLLFALRKQEQSDRVLSELNSIFHSMLKAASPYVPIPSLIKRVLKLSDTSVASFGSATNTFLLQLVAVCQKELCLLRDSQRLAEVDASEGERTLGERFTRGVGLRRYLCPLCGLTFALRFRCLRGRVLFRLHEGGFTTLSQHHRPGSDFEVVIFWCGHGVHMDCLAELKMHQAEVRESAATAAAAAAACGGVDHPKKQAVDFIPPFECPFCSASPPLLTTTVNASLRGTLIPPSSLQHPHKVDDNGNQLEPLRLTAVPSFLSDIQDEIRVSSSASPANLESRPLHTAVSLNPFDADVDA</sequence>
<evidence type="ECO:0000259" key="1">
    <source>
        <dbReference type="Pfam" id="PF12816"/>
    </source>
</evidence>
<dbReference type="PANTHER" id="PTHR12616:SF8">
    <property type="entry name" value="VACUOLAR PROTEIN SORTING-ASSOCIATED PROTEIN 8 HOMOLOG"/>
    <property type="match status" value="1"/>
</dbReference>
<dbReference type="PANTHER" id="PTHR12616">
    <property type="entry name" value="VACUOLAR PROTEIN SORTING VPS41"/>
    <property type="match status" value="1"/>
</dbReference>
<dbReference type="EMBL" id="GEEE01015106">
    <property type="protein sequence ID" value="JAP48119.1"/>
    <property type="molecule type" value="Transcribed_RNA"/>
</dbReference>
<accession>A0A0X3P8D6</accession>
<evidence type="ECO:0000313" key="2">
    <source>
        <dbReference type="EMBL" id="JAP48119.1"/>
    </source>
</evidence>
<organism evidence="2">
    <name type="scientific">Schistocephalus solidus</name>
    <name type="common">Tapeworm</name>
    <dbReference type="NCBI Taxonomy" id="70667"/>
    <lineage>
        <taxon>Eukaryota</taxon>
        <taxon>Metazoa</taxon>
        <taxon>Spiralia</taxon>
        <taxon>Lophotrochozoa</taxon>
        <taxon>Platyhelminthes</taxon>
        <taxon>Cestoda</taxon>
        <taxon>Eucestoda</taxon>
        <taxon>Diphyllobothriidea</taxon>
        <taxon>Diphyllobothriidae</taxon>
        <taxon>Schistocephalus</taxon>
    </lineage>
</organism>
<dbReference type="InterPro" id="IPR036322">
    <property type="entry name" value="WD40_repeat_dom_sf"/>
</dbReference>
<feature type="domain" description="Vacuolar protein sorting-associated protein 8 central" evidence="1">
    <location>
        <begin position="792"/>
        <end position="970"/>
    </location>
</feature>
<name>A0A0X3P8D6_SCHSO</name>